<keyword evidence="7 12" id="KW-0040">ANK repeat</keyword>
<dbReference type="Proteomes" id="UP001249851">
    <property type="component" value="Unassembled WGS sequence"/>
</dbReference>
<comment type="subcellular location">
    <subcellularLocation>
        <location evidence="1">Membrane</location>
        <topology evidence="1">Multi-pass membrane protein</topology>
    </subcellularLocation>
</comment>
<reference evidence="15" key="2">
    <citation type="journal article" date="2023" name="Science">
        <title>Genomic signatures of disease resistance in endangered staghorn corals.</title>
        <authorList>
            <person name="Vollmer S.V."/>
            <person name="Selwyn J.D."/>
            <person name="Despard B.A."/>
            <person name="Roesel C.L."/>
        </authorList>
    </citation>
    <scope>NUCLEOTIDE SEQUENCE</scope>
    <source>
        <strain evidence="15">K2</strain>
    </source>
</reference>
<evidence type="ECO:0000256" key="12">
    <source>
        <dbReference type="PROSITE-ProRule" id="PRU00023"/>
    </source>
</evidence>
<dbReference type="Pfam" id="PF12796">
    <property type="entry name" value="Ank_2"/>
    <property type="match status" value="4"/>
</dbReference>
<evidence type="ECO:0000256" key="9">
    <source>
        <dbReference type="ARBA" id="ARBA00023136"/>
    </source>
</evidence>
<feature type="transmembrane region" description="Helical" evidence="13">
    <location>
        <begin position="732"/>
        <end position="754"/>
    </location>
</feature>
<evidence type="ECO:0000256" key="6">
    <source>
        <dbReference type="ARBA" id="ARBA00022989"/>
    </source>
</evidence>
<feature type="repeat" description="ANK" evidence="12">
    <location>
        <begin position="535"/>
        <end position="567"/>
    </location>
</feature>
<protein>
    <submittedName>
        <fullName evidence="15">Transient receptor potential cation channel subfamily A member 1</fullName>
    </submittedName>
</protein>
<dbReference type="Gene3D" id="1.25.40.20">
    <property type="entry name" value="Ankyrin repeat-containing domain"/>
    <property type="match status" value="4"/>
</dbReference>
<comment type="caution">
    <text evidence="15">The sequence shown here is derived from an EMBL/GenBank/DDBJ whole genome shotgun (WGS) entry which is preliminary data.</text>
</comment>
<dbReference type="PRINTS" id="PR01415">
    <property type="entry name" value="ANKYRIN"/>
</dbReference>
<dbReference type="Pfam" id="PF00520">
    <property type="entry name" value="Ion_trans"/>
    <property type="match status" value="1"/>
</dbReference>
<evidence type="ECO:0000256" key="13">
    <source>
        <dbReference type="SAM" id="Phobius"/>
    </source>
</evidence>
<feature type="repeat" description="ANK" evidence="12">
    <location>
        <begin position="502"/>
        <end position="534"/>
    </location>
</feature>
<dbReference type="PROSITE" id="PS50297">
    <property type="entry name" value="ANK_REP_REGION"/>
    <property type="match status" value="9"/>
</dbReference>
<keyword evidence="11" id="KW-0407">Ion channel</keyword>
<keyword evidence="10" id="KW-0325">Glycoprotein</keyword>
<evidence type="ECO:0000256" key="4">
    <source>
        <dbReference type="ARBA" id="ARBA00022692"/>
    </source>
</evidence>
<dbReference type="EMBL" id="JARQWQ010000005">
    <property type="protein sequence ID" value="KAK2571613.1"/>
    <property type="molecule type" value="Genomic_DNA"/>
</dbReference>
<dbReference type="InterPro" id="IPR002110">
    <property type="entry name" value="Ankyrin_rpt"/>
</dbReference>
<keyword evidence="16" id="KW-1185">Reference proteome</keyword>
<dbReference type="InterPro" id="IPR036770">
    <property type="entry name" value="Ankyrin_rpt-contain_sf"/>
</dbReference>
<dbReference type="SUPFAM" id="SSF48403">
    <property type="entry name" value="Ankyrin repeat"/>
    <property type="match status" value="2"/>
</dbReference>
<feature type="repeat" description="ANK" evidence="12">
    <location>
        <begin position="568"/>
        <end position="600"/>
    </location>
</feature>
<evidence type="ECO:0000256" key="5">
    <source>
        <dbReference type="ARBA" id="ARBA00022737"/>
    </source>
</evidence>
<dbReference type="InterPro" id="IPR005821">
    <property type="entry name" value="Ion_trans_dom"/>
</dbReference>
<feature type="repeat" description="ANK" evidence="12">
    <location>
        <begin position="126"/>
        <end position="158"/>
    </location>
</feature>
<feature type="transmembrane region" description="Helical" evidence="13">
    <location>
        <begin position="874"/>
        <end position="896"/>
    </location>
</feature>
<feature type="repeat" description="ANK" evidence="12">
    <location>
        <begin position="367"/>
        <end position="399"/>
    </location>
</feature>
<keyword evidence="4 13" id="KW-0812">Transmembrane</keyword>
<feature type="transmembrane region" description="Helical" evidence="13">
    <location>
        <begin position="807"/>
        <end position="829"/>
    </location>
</feature>
<evidence type="ECO:0000259" key="14">
    <source>
        <dbReference type="Pfam" id="PF00520"/>
    </source>
</evidence>
<dbReference type="PANTHER" id="PTHR47143:SF1">
    <property type="entry name" value="ION_TRANS DOMAIN-CONTAINING PROTEIN"/>
    <property type="match status" value="1"/>
</dbReference>
<feature type="repeat" description="ANK" evidence="12">
    <location>
        <begin position="226"/>
        <end position="258"/>
    </location>
</feature>
<keyword evidence="2" id="KW-0813">Transport</keyword>
<sequence length="1184" mass="133062">MMDKVNHTATSGVDKPADFSMQILTSQTQPEIEMVSASYGLDRSISNAVERNSKASEMDLYQACCEGDTSVVRSLLELQSLREVNQLSDSGLSAMHCAARRNKKEVLQILIDNGADVNVIASMASKILTPLHYAAWFNASDAVECLIENGADVESSSAFGQKPLHYVVSRASVELVEKMLTKGKANPNSLDNQKFTPLHLAAQRGRLDILQILLAHGADFRLQNDEGETAIHIAAKEGRNEILKHLLQRATRAGSSCKQLIHSENHEGKNCFQLAVVGGHVEAAMICVEYGADFRRVRSDSLPLHIASSLGDSKMVKFLLSHDYINVHEEDSEGMTPMLRASLAGNVEIIDHLIKKGASILPLPGSTSPSPLMCAVKRGQTNAIMYLLQHGAQMHYRDSFDRTCLHVAADSGIVHTVDLILQIDGMDLINSVDKDRRTPLHYAASKGNPQIVKKLLCAGADVNVQDEEEKLPFHLATESGNLECAKLLLEANHESLHSLEYRLRTPIYYAVFEGHVEIVRFLLDQGATVDQRDENHLTPLMIAARVNRYHVLVTLLDYGAKLGALSKNRSTALDVAAHFGNSRIVRELLDRGASATNKSSFGFGCLEAAISGSKEDTCLEIIKHKRWHEAVKVRSSDGFCLMKKLLEKFPEVAKVVMDKCIQTSEHSRTDPNYSKTYSFELLDPVPDEQTNSEGKRYFGPKVMLIQGHKELILHPLTRQLMRVKSDALTMKYIIAGFLFQLFFTINLVVILLCLNAKAIDGQYNTTSFFAKEVCIHDLEPSKTISMVISGIALLSHIYRIYVEKWNYWLDISNILEIGMFVTALIAVSVDSERSKLSFTVLAILLAFLTLLSYQQSMFKAGIYVTMLFEVLRTLIMVIAEFFLLCFGFALVFYTLLSREANASRAGKKFKQGEEEEDDPFGRIDLSLLKVLNMMIGELEYNTFFVDKSLFIPDITRFIFTIFCILMPIVFMNLLIGLAVGDIESIQKNAELRLLAVQIEDVFRFEQRLPKFILRRLHKTSITKYPNKHWTYGWKRGLVRFQKIISGLKDNASLDEVSDDIFEQTADSFFHRLNTLEQKERSLPNAASRDKLWEVARPEVKKRWNIAEGASHRFAEGEGRALDVLSQKRRTWDKKRQFTPKRRVDKLGANIASQTEMLERVINMLPAVKEAESYEAAHDSLEAKL</sequence>
<dbReference type="PANTHER" id="PTHR47143">
    <property type="entry name" value="TRANSIENT RECEPTOR POTENTIAL CATION CHANNEL PROTEIN PAINLESS"/>
    <property type="match status" value="1"/>
</dbReference>
<feature type="transmembrane region" description="Helical" evidence="13">
    <location>
        <begin position="836"/>
        <end position="854"/>
    </location>
</feature>
<evidence type="ECO:0000256" key="11">
    <source>
        <dbReference type="ARBA" id="ARBA00023303"/>
    </source>
</evidence>
<dbReference type="GO" id="GO:1902495">
    <property type="term" value="C:transmembrane transporter complex"/>
    <property type="evidence" value="ECO:0007669"/>
    <property type="project" value="TreeGrafter"/>
</dbReference>
<evidence type="ECO:0000256" key="10">
    <source>
        <dbReference type="ARBA" id="ARBA00023180"/>
    </source>
</evidence>
<reference evidence="15" key="1">
    <citation type="journal article" date="2023" name="G3 (Bethesda)">
        <title>Whole genome assembly and annotation of the endangered Caribbean coral Acropora cervicornis.</title>
        <authorList>
            <person name="Selwyn J.D."/>
            <person name="Vollmer S.V."/>
        </authorList>
    </citation>
    <scope>NUCLEOTIDE SEQUENCE</scope>
    <source>
        <strain evidence="15">K2</strain>
    </source>
</reference>
<feature type="transmembrane region" description="Helical" evidence="13">
    <location>
        <begin position="957"/>
        <end position="979"/>
    </location>
</feature>
<name>A0AAD9R2H1_ACRCE</name>
<accession>A0AAD9R2H1</accession>
<keyword evidence="9 13" id="KW-0472">Membrane</keyword>
<keyword evidence="3" id="KW-0716">Sensory transduction</keyword>
<keyword evidence="15" id="KW-0675">Receptor</keyword>
<feature type="repeat" description="ANK" evidence="12">
    <location>
        <begin position="159"/>
        <end position="192"/>
    </location>
</feature>
<evidence type="ECO:0000256" key="2">
    <source>
        <dbReference type="ARBA" id="ARBA00022448"/>
    </source>
</evidence>
<evidence type="ECO:0000256" key="7">
    <source>
        <dbReference type="ARBA" id="ARBA00023043"/>
    </source>
</evidence>
<feature type="repeat" description="ANK" evidence="12">
    <location>
        <begin position="435"/>
        <end position="467"/>
    </location>
</feature>
<proteinExistence type="predicted"/>
<feature type="repeat" description="ANK" evidence="12">
    <location>
        <begin position="90"/>
        <end position="122"/>
    </location>
</feature>
<keyword evidence="8" id="KW-0406">Ion transport</keyword>
<dbReference type="AlphaFoldDB" id="A0AAD9R2H1"/>
<feature type="repeat" description="ANK" evidence="12">
    <location>
        <begin position="193"/>
        <end position="225"/>
    </location>
</feature>
<evidence type="ECO:0000256" key="8">
    <source>
        <dbReference type="ARBA" id="ARBA00023065"/>
    </source>
</evidence>
<dbReference type="GO" id="GO:0005216">
    <property type="term" value="F:monoatomic ion channel activity"/>
    <property type="evidence" value="ECO:0007669"/>
    <property type="project" value="InterPro"/>
</dbReference>
<dbReference type="InterPro" id="IPR052076">
    <property type="entry name" value="TRP_cation_channel"/>
</dbReference>
<evidence type="ECO:0000313" key="15">
    <source>
        <dbReference type="EMBL" id="KAK2571613.1"/>
    </source>
</evidence>
<evidence type="ECO:0000256" key="3">
    <source>
        <dbReference type="ARBA" id="ARBA00022606"/>
    </source>
</evidence>
<feature type="transmembrane region" description="Helical" evidence="13">
    <location>
        <begin position="783"/>
        <end position="801"/>
    </location>
</feature>
<dbReference type="PROSITE" id="PS50088">
    <property type="entry name" value="ANK_REPEAT"/>
    <property type="match status" value="11"/>
</dbReference>
<organism evidence="15 16">
    <name type="scientific">Acropora cervicornis</name>
    <name type="common">Staghorn coral</name>
    <dbReference type="NCBI Taxonomy" id="6130"/>
    <lineage>
        <taxon>Eukaryota</taxon>
        <taxon>Metazoa</taxon>
        <taxon>Cnidaria</taxon>
        <taxon>Anthozoa</taxon>
        <taxon>Hexacorallia</taxon>
        <taxon>Scleractinia</taxon>
        <taxon>Astrocoeniina</taxon>
        <taxon>Acroporidae</taxon>
        <taxon>Acropora</taxon>
    </lineage>
</organism>
<keyword evidence="5" id="KW-0677">Repeat</keyword>
<keyword evidence="6 13" id="KW-1133">Transmembrane helix</keyword>
<feature type="domain" description="Ion transport" evidence="14">
    <location>
        <begin position="744"/>
        <end position="989"/>
    </location>
</feature>
<dbReference type="Pfam" id="PF00023">
    <property type="entry name" value="Ank"/>
    <property type="match status" value="4"/>
</dbReference>
<dbReference type="SMART" id="SM00248">
    <property type="entry name" value="ANK"/>
    <property type="match status" value="17"/>
</dbReference>
<gene>
    <name evidence="15" type="ORF">P5673_002975</name>
</gene>
<feature type="repeat" description="ANK" evidence="12">
    <location>
        <begin position="333"/>
        <end position="360"/>
    </location>
</feature>
<evidence type="ECO:0000256" key="1">
    <source>
        <dbReference type="ARBA" id="ARBA00004141"/>
    </source>
</evidence>
<evidence type="ECO:0000313" key="16">
    <source>
        <dbReference type="Proteomes" id="UP001249851"/>
    </source>
</evidence>